<accession>A0A0F8ZQ71</accession>
<evidence type="ECO:0000313" key="1">
    <source>
        <dbReference type="EMBL" id="KKK96017.1"/>
    </source>
</evidence>
<reference evidence="1" key="1">
    <citation type="journal article" date="2015" name="Nature">
        <title>Complex archaea that bridge the gap between prokaryotes and eukaryotes.</title>
        <authorList>
            <person name="Spang A."/>
            <person name="Saw J.H."/>
            <person name="Jorgensen S.L."/>
            <person name="Zaremba-Niedzwiedzka K."/>
            <person name="Martijn J."/>
            <person name="Lind A.E."/>
            <person name="van Eijk R."/>
            <person name="Schleper C."/>
            <person name="Guy L."/>
            <person name="Ettema T.J."/>
        </authorList>
    </citation>
    <scope>NUCLEOTIDE SEQUENCE</scope>
</reference>
<name>A0A0F8ZQ71_9ZZZZ</name>
<organism evidence="1">
    <name type="scientific">marine sediment metagenome</name>
    <dbReference type="NCBI Taxonomy" id="412755"/>
    <lineage>
        <taxon>unclassified sequences</taxon>
        <taxon>metagenomes</taxon>
        <taxon>ecological metagenomes</taxon>
    </lineage>
</organism>
<dbReference type="EMBL" id="LAZR01046661">
    <property type="protein sequence ID" value="KKK96017.1"/>
    <property type="molecule type" value="Genomic_DNA"/>
</dbReference>
<comment type="caution">
    <text evidence="1">The sequence shown here is derived from an EMBL/GenBank/DDBJ whole genome shotgun (WGS) entry which is preliminary data.</text>
</comment>
<dbReference type="AlphaFoldDB" id="A0A0F8ZQ71"/>
<gene>
    <name evidence="1" type="ORF">LCGC14_2666990</name>
</gene>
<proteinExistence type="predicted"/>
<sequence length="66" mass="7801">MIHTIFKDKDWEIIGHNYEFELKYPYYIQHANCVTWIHSGQIICKNCKDTVPDSVQTLITLLTWGS</sequence>
<protein>
    <submittedName>
        <fullName evidence="1">Uncharacterized protein</fullName>
    </submittedName>
</protein>